<proteinExistence type="predicted"/>
<keyword evidence="1" id="KW-0812">Transmembrane</keyword>
<dbReference type="GO" id="GO:0071480">
    <property type="term" value="P:cellular response to gamma radiation"/>
    <property type="evidence" value="ECO:0007669"/>
    <property type="project" value="InterPro"/>
</dbReference>
<protein>
    <submittedName>
        <fullName evidence="2">Si:dkey-74k8.3</fullName>
    </submittedName>
</protein>
<dbReference type="PANTHER" id="PTHR14550">
    <property type="entry name" value="TRANSMEMBRANE PROTEIN 109"/>
    <property type="match status" value="1"/>
</dbReference>
<evidence type="ECO:0000313" key="2">
    <source>
        <dbReference type="Ensembl" id="ENSGMOP00000015822.2"/>
    </source>
</evidence>
<reference evidence="2" key="1">
    <citation type="submission" date="2025-08" db="UniProtKB">
        <authorList>
            <consortium name="Ensembl"/>
        </authorList>
    </citation>
    <scope>IDENTIFICATION</scope>
</reference>
<dbReference type="GO" id="GO:0042771">
    <property type="term" value="P:intrinsic apoptotic signaling pathway in response to DNA damage by p53 class mediator"/>
    <property type="evidence" value="ECO:0007669"/>
    <property type="project" value="TreeGrafter"/>
</dbReference>
<dbReference type="Proteomes" id="UP000694546">
    <property type="component" value="Chromosome 10"/>
</dbReference>
<feature type="transmembrane region" description="Helical" evidence="1">
    <location>
        <begin position="97"/>
        <end position="118"/>
    </location>
</feature>
<keyword evidence="1" id="KW-0472">Membrane</keyword>
<dbReference type="AlphaFoldDB" id="A0A8C4ZIP3"/>
<keyword evidence="3" id="KW-1185">Reference proteome</keyword>
<dbReference type="GeneTree" id="ENSGT00510000052596"/>
<sequence>MSCRMFGNLRCAVTPPALNVLSASASVLTSVCGDGHPIPGRRRSQRPECHRCLRHRNSQGHRDSWWVCVFVCVCVCVCVCVFPLSLPRFTPEGVASVAQWGLLALIGYWLLTVILRLFIGLLRQVFWILKTVAALWLFGLIVSDAHAGTDTTAIRLAGLVLGCALLGVAFPSSEKTVGVEGRLGQLEGRVRALEGRKGED</sequence>
<evidence type="ECO:0000313" key="3">
    <source>
        <dbReference type="Proteomes" id="UP000694546"/>
    </source>
</evidence>
<feature type="transmembrane region" description="Helical" evidence="1">
    <location>
        <begin position="125"/>
        <end position="142"/>
    </location>
</feature>
<dbReference type="InterPro" id="IPR039492">
    <property type="entry name" value="TMEM109"/>
</dbReference>
<keyword evidence="1" id="KW-1133">Transmembrane helix</keyword>
<dbReference type="Ensembl" id="ENSGMOT00000016226.2">
    <property type="protein sequence ID" value="ENSGMOP00000015822.2"/>
    <property type="gene ID" value="ENSGMOG00000014785.2"/>
</dbReference>
<organism evidence="2 3">
    <name type="scientific">Gadus morhua</name>
    <name type="common">Atlantic cod</name>
    <dbReference type="NCBI Taxonomy" id="8049"/>
    <lineage>
        <taxon>Eukaryota</taxon>
        <taxon>Metazoa</taxon>
        <taxon>Chordata</taxon>
        <taxon>Craniata</taxon>
        <taxon>Vertebrata</taxon>
        <taxon>Euteleostomi</taxon>
        <taxon>Actinopterygii</taxon>
        <taxon>Neopterygii</taxon>
        <taxon>Teleostei</taxon>
        <taxon>Neoteleostei</taxon>
        <taxon>Acanthomorphata</taxon>
        <taxon>Zeiogadaria</taxon>
        <taxon>Gadariae</taxon>
        <taxon>Gadiformes</taxon>
        <taxon>Gadoidei</taxon>
        <taxon>Gadidae</taxon>
        <taxon>Gadus</taxon>
    </lineage>
</organism>
<name>A0A8C4ZIP3_GADMO</name>
<dbReference type="PANTHER" id="PTHR14550:SF2">
    <property type="entry name" value="TRANSMEMBRANE PROTEIN 109"/>
    <property type="match status" value="1"/>
</dbReference>
<reference evidence="2" key="2">
    <citation type="submission" date="2025-09" db="UniProtKB">
        <authorList>
            <consortium name="Ensembl"/>
        </authorList>
    </citation>
    <scope>IDENTIFICATION</scope>
</reference>
<feature type="transmembrane region" description="Helical" evidence="1">
    <location>
        <begin position="64"/>
        <end position="85"/>
    </location>
</feature>
<feature type="transmembrane region" description="Helical" evidence="1">
    <location>
        <begin position="154"/>
        <end position="172"/>
    </location>
</feature>
<evidence type="ECO:0000256" key="1">
    <source>
        <dbReference type="SAM" id="Phobius"/>
    </source>
</evidence>
<accession>A0A8C4ZIP3</accession>
<dbReference type="Pfam" id="PF14965">
    <property type="entry name" value="BRI3BP"/>
    <property type="match status" value="1"/>
</dbReference>